<organism evidence="3 4">
    <name type="scientific">Halorussus aquaticus</name>
    <dbReference type="NCBI Taxonomy" id="2953748"/>
    <lineage>
        <taxon>Archaea</taxon>
        <taxon>Methanobacteriati</taxon>
        <taxon>Methanobacteriota</taxon>
        <taxon>Stenosarchaea group</taxon>
        <taxon>Halobacteria</taxon>
        <taxon>Halobacteriales</taxon>
        <taxon>Haladaptataceae</taxon>
        <taxon>Halorussus</taxon>
    </lineage>
</organism>
<accession>A0ABD5Q3T5</accession>
<dbReference type="GeneID" id="73044095"/>
<feature type="compositionally biased region" description="Polar residues" evidence="1">
    <location>
        <begin position="80"/>
        <end position="89"/>
    </location>
</feature>
<keyword evidence="4" id="KW-1185">Reference proteome</keyword>
<evidence type="ECO:0000313" key="3">
    <source>
        <dbReference type="EMBL" id="MFC4825194.1"/>
    </source>
</evidence>
<dbReference type="InterPro" id="IPR036388">
    <property type="entry name" value="WH-like_DNA-bd_sf"/>
</dbReference>
<gene>
    <name evidence="3" type="ORF">ACFO9K_13095</name>
</gene>
<dbReference type="RefSeq" id="WP_254269110.1">
    <property type="nucleotide sequence ID" value="NZ_CP100400.1"/>
</dbReference>
<evidence type="ECO:0000259" key="2">
    <source>
        <dbReference type="Pfam" id="PF24035"/>
    </source>
</evidence>
<dbReference type="InterPro" id="IPR055927">
    <property type="entry name" value="DUF7504"/>
</dbReference>
<dbReference type="AlphaFoldDB" id="A0ABD5Q3T5"/>
<dbReference type="Pfam" id="PF24336">
    <property type="entry name" value="DUF7504"/>
    <property type="match status" value="1"/>
</dbReference>
<feature type="region of interest" description="Disordered" evidence="1">
    <location>
        <begin position="78"/>
        <end position="97"/>
    </location>
</feature>
<evidence type="ECO:0000256" key="1">
    <source>
        <dbReference type="SAM" id="MobiDB-lite"/>
    </source>
</evidence>
<name>A0ABD5Q3T5_9EURY</name>
<evidence type="ECO:0000313" key="4">
    <source>
        <dbReference type="Proteomes" id="UP001595945"/>
    </source>
</evidence>
<dbReference type="InterPro" id="IPR055768">
    <property type="entry name" value="DUF7344"/>
</dbReference>
<reference evidence="3 4" key="1">
    <citation type="journal article" date="2019" name="Int. J. Syst. Evol. Microbiol.">
        <title>The Global Catalogue of Microorganisms (GCM) 10K type strain sequencing project: providing services to taxonomists for standard genome sequencing and annotation.</title>
        <authorList>
            <consortium name="The Broad Institute Genomics Platform"/>
            <consortium name="The Broad Institute Genome Sequencing Center for Infectious Disease"/>
            <person name="Wu L."/>
            <person name="Ma J."/>
        </authorList>
    </citation>
    <scope>NUCLEOTIDE SEQUENCE [LARGE SCALE GENOMIC DNA]</scope>
    <source>
        <strain evidence="3 4">XZYJ18</strain>
    </source>
</reference>
<dbReference type="EMBL" id="JBHSHT010000002">
    <property type="protein sequence ID" value="MFC4825194.1"/>
    <property type="molecule type" value="Genomic_DNA"/>
</dbReference>
<comment type="caution">
    <text evidence="3">The sequence shown here is derived from an EMBL/GenBank/DDBJ whole genome shotgun (WGS) entry which is preliminary data.</text>
</comment>
<feature type="domain" description="DUF7344" evidence="2">
    <location>
        <begin position="203"/>
        <end position="271"/>
    </location>
</feature>
<dbReference type="Pfam" id="PF24035">
    <property type="entry name" value="DUF7344"/>
    <property type="match status" value="1"/>
</dbReference>
<sequence length="297" mass="32781">MQDTKLVRTCIDADPHTLVMRRQCDASSLDLLFDALTVNEPTDALAVTYEGPEELLETWRERIGRRPRNVGVVSVGEQMRSATATTPTDRNVVRGVPDPGDAQAIRSAVTGYLDAWPADGRTVAYFDSVTEFLDHWDAGTAVEFLRRLLRALDARDTVGYFCLTPAAHDRATVREVASLFDTVVECVESATEAVSEPSVSDCFDAVSDPRRRYVLAELTGQESTALAEIADGVAARTSLDRQQVTASLKHVHLPKLADFGMVAYDRERERVGPGEYFERVEPYLRKAVGGDETPQTE</sequence>
<dbReference type="Gene3D" id="1.10.10.10">
    <property type="entry name" value="Winged helix-like DNA-binding domain superfamily/Winged helix DNA-binding domain"/>
    <property type="match status" value="1"/>
</dbReference>
<protein>
    <submittedName>
        <fullName evidence="3">Helix-turn-helix domain-containing protein</fullName>
    </submittedName>
</protein>
<dbReference type="Proteomes" id="UP001595945">
    <property type="component" value="Unassembled WGS sequence"/>
</dbReference>
<proteinExistence type="predicted"/>